<name>A0ABP9ZWB5_9GAMM</name>
<dbReference type="PROSITE" id="PS51257">
    <property type="entry name" value="PROKAR_LIPOPROTEIN"/>
    <property type="match status" value="1"/>
</dbReference>
<sequence length="872" mass="91269">MNSFRTHQSGYRARSLSTLCLVVLLSCPVSAVPVLFNLLGGATMGVDWVTSNASRAVINSLGELNLRNGYVEVESQVYDFSEADSVDLSFDVSVPFNILGLIGSAPNPGENLVAQYRRDDGGWQTLNTFVANNGFLGLLSLGNSYTYSATLPSNAYHDNFQIRYVMTGGGFGLFDLLGDNWYVSDIVVNADLPPAGPDHFRFSYLSTALTCNPHSVTVYACADANCTSTYNDDVTIILSPSGWVGGDTRTLSGGRDTFQLRQTTPGTSNIGITFSTPPKIGGGDLCSIDGGGYSTNCSLTFASAGFVVSTPDFLSGKGTATATIQAVRQSDNSPLCVPAFSNVTKSVDFYTRYDSPPTGTMVSDLGGVNVSGSAAAPTSLSLNFDGSGTATLPTLGYSDAGQKTLVARYDGSDSDVGLTLIGQDNYVARPAGLCINTGSTCSGSYASCGVFGTAGDSFPVEISAVAWQADSDSDFCDGNTATPNYISVSPVNLSATVLAPSGGENGVISPGSYTHTMSATGITSVSMTQSEVGVFSIDAQPPLYFGAALGTLSDTTLQTFSSRPTGRFIPAYFDVALTDAGSINSGCPTGNTYTGEPFSWLVAPELTISSYNAATPAVVTQNYTDDDFRKLTAAALFAGVSTPSTDTAAQGKDTTLLPLAGSPETDFNEGELTVIAPGQMRYVFSALDSMAYARTLNAEVNPFVPDLAFSIGSWSDGEAGFTGPLNFSPDTSGVSMRFGRMRLQDTFGAEMYDLNVGLVTEYFLDGKYVRNDLDDCTDWDSANATVDGISAVAASSGTLTAGSSGNEGIRLLAPTTVPGAPDTGDAGISYTAPTWLRGDYDGDGSFESPSSTVSFGVYRGHERIVYRRELRN</sequence>
<keyword evidence="3" id="KW-1185">Reference proteome</keyword>
<evidence type="ECO:0000313" key="3">
    <source>
        <dbReference type="Proteomes" id="UP001481413"/>
    </source>
</evidence>
<reference evidence="2 3" key="1">
    <citation type="submission" date="2024-04" db="EMBL/GenBank/DDBJ databases">
        <title>Draft genome sequence of Thalassolituus maritimus NBRC 116585.</title>
        <authorList>
            <person name="Miyakawa T."/>
            <person name="Kusuya Y."/>
            <person name="Miura T."/>
        </authorList>
    </citation>
    <scope>NUCLEOTIDE SEQUENCE [LARGE SCALE GENOMIC DNA]</scope>
    <source>
        <strain evidence="2 3">5NW40-0001</strain>
    </source>
</reference>
<dbReference type="Proteomes" id="UP001481413">
    <property type="component" value="Unassembled WGS sequence"/>
</dbReference>
<dbReference type="Pfam" id="PF20419">
    <property type="entry name" value="DUF6701"/>
    <property type="match status" value="1"/>
</dbReference>
<accession>A0ABP9ZWB5</accession>
<dbReference type="EMBL" id="BAABWH010000001">
    <property type="protein sequence ID" value="GAA6144431.1"/>
    <property type="molecule type" value="Genomic_DNA"/>
</dbReference>
<comment type="caution">
    <text evidence="2">The sequence shown here is derived from an EMBL/GenBank/DDBJ whole genome shotgun (WGS) entry which is preliminary data.</text>
</comment>
<evidence type="ECO:0000259" key="1">
    <source>
        <dbReference type="Pfam" id="PF20419"/>
    </source>
</evidence>
<organism evidence="2 3">
    <name type="scientific">Thalassolituus maritimus</name>
    <dbReference type="NCBI Taxonomy" id="484498"/>
    <lineage>
        <taxon>Bacteria</taxon>
        <taxon>Pseudomonadati</taxon>
        <taxon>Pseudomonadota</taxon>
        <taxon>Gammaproteobacteria</taxon>
        <taxon>Oceanospirillales</taxon>
        <taxon>Oceanospirillaceae</taxon>
        <taxon>Thalassolituus</taxon>
    </lineage>
</organism>
<dbReference type="InterPro" id="IPR046524">
    <property type="entry name" value="DUF6701"/>
</dbReference>
<gene>
    <name evidence="2" type="ORF">NBRC116585_05480</name>
</gene>
<protein>
    <recommendedName>
        <fullName evidence="1">DUF6701 domain-containing protein</fullName>
    </recommendedName>
</protein>
<feature type="domain" description="DUF6701" evidence="1">
    <location>
        <begin position="286"/>
        <end position="869"/>
    </location>
</feature>
<evidence type="ECO:0000313" key="2">
    <source>
        <dbReference type="EMBL" id="GAA6144431.1"/>
    </source>
</evidence>
<proteinExistence type="predicted"/>
<dbReference type="RefSeq" id="WP_353293359.1">
    <property type="nucleotide sequence ID" value="NZ_BAABWH010000001.1"/>
</dbReference>